<feature type="domain" description="Multidrug resistance protein MdtA-like barrel-sandwich hybrid" evidence="5">
    <location>
        <begin position="93"/>
        <end position="276"/>
    </location>
</feature>
<reference evidence="6 7" key="1">
    <citation type="journal article" date="2021" name="Int. J. Syst. Evol. Microbiol.">
        <title>Amazonocrinis nigriterrae gen. nov., sp. nov., Atlanticothrix silvestris gen. nov., sp. nov. and Dendronalium phyllosphericum gen. nov., sp. nov., nostocacean cyanobacteria from Brazilian environments.</title>
        <authorList>
            <person name="Alvarenga D.O."/>
            <person name="Andreote A.P.D."/>
            <person name="Branco L.H.Z."/>
            <person name="Delbaje E."/>
            <person name="Cruz R.B."/>
            <person name="Varani A.M."/>
            <person name="Fiore M.F."/>
        </authorList>
    </citation>
    <scope>NUCLEOTIDE SEQUENCE [LARGE SCALE GENOMIC DNA]</scope>
    <source>
        <strain evidence="6 7">CENA67</strain>
    </source>
</reference>
<dbReference type="Gene3D" id="2.40.420.20">
    <property type="match status" value="1"/>
</dbReference>
<keyword evidence="4" id="KW-1133">Transmembrane helix</keyword>
<protein>
    <submittedName>
        <fullName evidence="6">Efflux RND transporter periplasmic adaptor subunit</fullName>
    </submittedName>
</protein>
<dbReference type="PANTHER" id="PTHR30469:SF39">
    <property type="entry name" value="SLL0180 PROTEIN"/>
    <property type="match status" value="1"/>
</dbReference>
<evidence type="ECO:0000313" key="7">
    <source>
        <dbReference type="Proteomes" id="UP000632766"/>
    </source>
</evidence>
<keyword evidence="7" id="KW-1185">Reference proteome</keyword>
<evidence type="ECO:0000256" key="3">
    <source>
        <dbReference type="SAM" id="MobiDB-lite"/>
    </source>
</evidence>
<dbReference type="Gene3D" id="2.40.30.170">
    <property type="match status" value="1"/>
</dbReference>
<keyword evidence="4" id="KW-0472">Membrane</keyword>
<feature type="non-terminal residue" evidence="6">
    <location>
        <position position="411"/>
    </location>
</feature>
<keyword evidence="2" id="KW-0175">Coiled coil</keyword>
<dbReference type="SUPFAM" id="SSF111369">
    <property type="entry name" value="HlyD-like secretion proteins"/>
    <property type="match status" value="1"/>
</dbReference>
<organism evidence="6 7">
    <name type="scientific">Amazonocrinis nigriterrae CENA67</name>
    <dbReference type="NCBI Taxonomy" id="2794033"/>
    <lineage>
        <taxon>Bacteria</taxon>
        <taxon>Bacillati</taxon>
        <taxon>Cyanobacteriota</taxon>
        <taxon>Cyanophyceae</taxon>
        <taxon>Nostocales</taxon>
        <taxon>Nostocaceae</taxon>
        <taxon>Amazonocrinis</taxon>
        <taxon>Amazonocrinis nigriterrae</taxon>
    </lineage>
</organism>
<feature type="region of interest" description="Disordered" evidence="3">
    <location>
        <begin position="1"/>
        <end position="21"/>
    </location>
</feature>
<feature type="coiled-coil region" evidence="2">
    <location>
        <begin position="214"/>
        <end position="241"/>
    </location>
</feature>
<dbReference type="GO" id="GO:0015562">
    <property type="term" value="F:efflux transmembrane transporter activity"/>
    <property type="evidence" value="ECO:0007669"/>
    <property type="project" value="TreeGrafter"/>
</dbReference>
<accession>A0A8J7LDI9</accession>
<dbReference type="AlphaFoldDB" id="A0A8J7LDI9"/>
<dbReference type="RefSeq" id="WP_198127637.1">
    <property type="nucleotide sequence ID" value="NZ_JAECZC010000074.1"/>
</dbReference>
<sequence length="411" mass="44911">MTSPEPQTDFGDQLPQTSYEPPRKQRRWLRLLLALLLIIGGGTAVVWRLLTPANQQSASTNAQPPGVRVKVAPVQIGTIDESTEYIASLESRRSVTLQPRIQGQVSQIFVRSGDTIATGAAVIQVDPRQQQAAVTSIDAAAQASKAQLANARATLKSLEAERLSNIADLQLNQQDYNRYATLADQGAVARQIKEQYANKLATAKANLGVINSRIDAQKASILQAEKDLQQAQANTEQQQVQLQYYRITAPFDGTVGDIPVKIGDFVNTSTQLVTITQNRPLEVKISVPIEKGPELRKGMPVELLNTQGQVIGTSRVFFIAPNTNNNTQLILIKALFNNSKGELRADQLVRARVVWNERSGVLIPTSAVSRVAGETFVYVAETETSPKGVSQLVARQKQVKLGNIRGNNYQV</sequence>
<dbReference type="Proteomes" id="UP000632766">
    <property type="component" value="Unassembled WGS sequence"/>
</dbReference>
<comment type="similarity">
    <text evidence="1">Belongs to the membrane fusion protein (MFP) (TC 8.A.1) family.</text>
</comment>
<name>A0A8J7LDI9_9NOST</name>
<evidence type="ECO:0000256" key="4">
    <source>
        <dbReference type="SAM" id="Phobius"/>
    </source>
</evidence>
<evidence type="ECO:0000313" key="6">
    <source>
        <dbReference type="EMBL" id="MBH8565851.1"/>
    </source>
</evidence>
<dbReference type="GO" id="GO:1990281">
    <property type="term" value="C:efflux pump complex"/>
    <property type="evidence" value="ECO:0007669"/>
    <property type="project" value="TreeGrafter"/>
</dbReference>
<dbReference type="Gene3D" id="1.10.287.470">
    <property type="entry name" value="Helix hairpin bin"/>
    <property type="match status" value="1"/>
</dbReference>
<dbReference type="Gene3D" id="2.40.50.100">
    <property type="match status" value="1"/>
</dbReference>
<dbReference type="InterPro" id="IPR006143">
    <property type="entry name" value="RND_pump_MFP"/>
</dbReference>
<dbReference type="PANTHER" id="PTHR30469">
    <property type="entry name" value="MULTIDRUG RESISTANCE PROTEIN MDTA"/>
    <property type="match status" value="1"/>
</dbReference>
<feature type="transmembrane region" description="Helical" evidence="4">
    <location>
        <begin position="28"/>
        <end position="50"/>
    </location>
</feature>
<dbReference type="InterPro" id="IPR058625">
    <property type="entry name" value="MdtA-like_BSH"/>
</dbReference>
<proteinExistence type="inferred from homology"/>
<comment type="caution">
    <text evidence="6">The sequence shown here is derived from an EMBL/GenBank/DDBJ whole genome shotgun (WGS) entry which is preliminary data.</text>
</comment>
<evidence type="ECO:0000256" key="2">
    <source>
        <dbReference type="SAM" id="Coils"/>
    </source>
</evidence>
<evidence type="ECO:0000259" key="5">
    <source>
        <dbReference type="Pfam" id="PF25917"/>
    </source>
</evidence>
<dbReference type="Pfam" id="PF25917">
    <property type="entry name" value="BSH_RND"/>
    <property type="match status" value="1"/>
</dbReference>
<evidence type="ECO:0000256" key="1">
    <source>
        <dbReference type="ARBA" id="ARBA00009477"/>
    </source>
</evidence>
<dbReference type="NCBIfam" id="TIGR01730">
    <property type="entry name" value="RND_mfp"/>
    <property type="match status" value="1"/>
</dbReference>
<dbReference type="EMBL" id="JAECZC010000074">
    <property type="protein sequence ID" value="MBH8565851.1"/>
    <property type="molecule type" value="Genomic_DNA"/>
</dbReference>
<keyword evidence="4" id="KW-0812">Transmembrane</keyword>
<gene>
    <name evidence="6" type="ORF">I8748_27410</name>
</gene>